<feature type="transmembrane region" description="Helical" evidence="2">
    <location>
        <begin position="344"/>
        <end position="366"/>
    </location>
</feature>
<evidence type="ECO:0000256" key="1">
    <source>
        <dbReference type="SAM" id="MobiDB-lite"/>
    </source>
</evidence>
<feature type="transmembrane region" description="Helical" evidence="2">
    <location>
        <begin position="90"/>
        <end position="113"/>
    </location>
</feature>
<name>A0A7G9SLI7_9GAMM</name>
<sequence length="610" mass="68422">MSLPAPPRLQHSRLTAIAAAALGLILILQLRRYAGINHDSVLYLGQALVRRWPEIYGNDLVFVHGGGQSQYTLFPRLVAQALAWTDPATLFMWGALAAHLLFAAAGWFCLTALLPRGQRYWAWLGVLSLPTMYGMVRMFGYSEQFFTPRPLAEGLCLLGIGMLARQRWFLAAACMALAALFHPLQAIASALIVWPWAVMQDRRWLHAAWFGIPLLGLAVGGVPPFAGLLQAADENWLYILRDNTPQLFLTRWTTDDFRFLLMDVLVLAYSWHALRGAFGAWCVAGLAGLGLGLGSTLLLVDGLHLILPAGLQLWRVHWLAHWLAMAAIAALLHRDMQAKNGSRALLLAFAVSLAWGQGGWLWLAPALLYPALPRIMAERPPRVERLVGWMSAAGILLLFASYAYSEFVMFRMAHYRLDLYAIDRRLLVFAPLALGLPLLGVRLWERLATGGRTLLFVLVLCPLVMVSAVRWDLRSPEVLAFERATFRTDIFGVRIPEDAQVLWGYETLTGPWLVLQRASFFSPHQLSGQVFNRDMAMDGRRRLNRLYPCWKMIDFARIAREQQRSARAATSVMPRCSRPVQQERTNVPTTSSCPTSNHSAPQVHGRSWTR</sequence>
<feature type="transmembrane region" description="Helical" evidence="2">
    <location>
        <begin position="168"/>
        <end position="194"/>
    </location>
</feature>
<dbReference type="EMBL" id="CP060719">
    <property type="protein sequence ID" value="QNN68712.1"/>
    <property type="molecule type" value="Genomic_DNA"/>
</dbReference>
<feature type="transmembrane region" description="Helical" evidence="2">
    <location>
        <begin position="120"/>
        <end position="140"/>
    </location>
</feature>
<reference evidence="3 4" key="1">
    <citation type="submission" date="2020-08" db="EMBL/GenBank/DDBJ databases">
        <title>Genome sequence of Thermomonas carbonis KCTC 42013T.</title>
        <authorList>
            <person name="Hyun D.-W."/>
            <person name="Bae J.-W."/>
        </authorList>
    </citation>
    <scope>NUCLEOTIDE SEQUENCE [LARGE SCALE GENOMIC DNA]</scope>
    <source>
        <strain evidence="3 4">KCTC 42013</strain>
    </source>
</reference>
<keyword evidence="2" id="KW-1133">Transmembrane helix</keyword>
<evidence type="ECO:0000256" key="2">
    <source>
        <dbReference type="SAM" id="Phobius"/>
    </source>
</evidence>
<keyword evidence="2" id="KW-0472">Membrane</keyword>
<keyword evidence="2" id="KW-0812">Transmembrane</keyword>
<feature type="transmembrane region" description="Helical" evidence="2">
    <location>
        <begin position="257"/>
        <end position="274"/>
    </location>
</feature>
<feature type="region of interest" description="Disordered" evidence="1">
    <location>
        <begin position="568"/>
        <end position="610"/>
    </location>
</feature>
<feature type="transmembrane region" description="Helical" evidence="2">
    <location>
        <begin position="450"/>
        <end position="469"/>
    </location>
</feature>
<feature type="transmembrane region" description="Helical" evidence="2">
    <location>
        <begin position="12"/>
        <end position="30"/>
    </location>
</feature>
<dbReference type="Proteomes" id="UP000515804">
    <property type="component" value="Chromosome"/>
</dbReference>
<feature type="transmembrane region" description="Helical" evidence="2">
    <location>
        <begin position="281"/>
        <end position="307"/>
    </location>
</feature>
<dbReference type="AlphaFoldDB" id="A0A7G9SLI7"/>
<accession>A0A7G9SLI7</accession>
<organism evidence="3 4">
    <name type="scientific">Thermomonas carbonis</name>
    <dbReference type="NCBI Taxonomy" id="1463158"/>
    <lineage>
        <taxon>Bacteria</taxon>
        <taxon>Pseudomonadati</taxon>
        <taxon>Pseudomonadota</taxon>
        <taxon>Gammaproteobacteria</taxon>
        <taxon>Lysobacterales</taxon>
        <taxon>Lysobacteraceae</taxon>
        <taxon>Thermomonas</taxon>
    </lineage>
</organism>
<keyword evidence="4" id="KW-1185">Reference proteome</keyword>
<gene>
    <name evidence="3" type="ORF">H9L16_08070</name>
</gene>
<evidence type="ECO:0000313" key="3">
    <source>
        <dbReference type="EMBL" id="QNN68712.1"/>
    </source>
</evidence>
<protein>
    <submittedName>
        <fullName evidence="3">Uncharacterized protein</fullName>
    </submittedName>
</protein>
<evidence type="ECO:0000313" key="4">
    <source>
        <dbReference type="Proteomes" id="UP000515804"/>
    </source>
</evidence>
<proteinExistence type="predicted"/>
<feature type="transmembrane region" description="Helical" evidence="2">
    <location>
        <begin position="313"/>
        <end position="332"/>
    </location>
</feature>
<dbReference type="KEGG" id="tcn:H9L16_08070"/>
<dbReference type="RefSeq" id="WP_187551219.1">
    <property type="nucleotide sequence ID" value="NZ_CP060719.1"/>
</dbReference>
<feature type="compositionally biased region" description="Polar residues" evidence="1">
    <location>
        <begin position="579"/>
        <end position="600"/>
    </location>
</feature>
<feature type="transmembrane region" description="Helical" evidence="2">
    <location>
        <begin position="426"/>
        <end position="444"/>
    </location>
</feature>
<feature type="transmembrane region" description="Helical" evidence="2">
    <location>
        <begin position="206"/>
        <end position="226"/>
    </location>
</feature>
<feature type="transmembrane region" description="Helical" evidence="2">
    <location>
        <begin position="386"/>
        <end position="405"/>
    </location>
</feature>